<evidence type="ECO:0000313" key="3">
    <source>
        <dbReference type="Proteomes" id="UP000315003"/>
    </source>
</evidence>
<keyword evidence="3" id="KW-1185">Reference proteome</keyword>
<dbReference type="InterPro" id="IPR002877">
    <property type="entry name" value="RNA_MeTrfase_FtsJ_dom"/>
</dbReference>
<protein>
    <submittedName>
        <fullName evidence="2">Putative 23S rRNA ribose 2'-O-ribose methyltransferase</fullName>
    </submittedName>
</protein>
<gene>
    <name evidence="2" type="ORF">SV7mr_04770</name>
</gene>
<reference evidence="2 3" key="1">
    <citation type="submission" date="2019-02" db="EMBL/GenBank/DDBJ databases">
        <title>Deep-cultivation of Planctomycetes and their phenomic and genomic characterization uncovers novel biology.</title>
        <authorList>
            <person name="Wiegand S."/>
            <person name="Jogler M."/>
            <person name="Boedeker C."/>
            <person name="Pinto D."/>
            <person name="Vollmers J."/>
            <person name="Rivas-Marin E."/>
            <person name="Kohn T."/>
            <person name="Peeters S.H."/>
            <person name="Heuer A."/>
            <person name="Rast P."/>
            <person name="Oberbeckmann S."/>
            <person name="Bunk B."/>
            <person name="Jeske O."/>
            <person name="Meyerdierks A."/>
            <person name="Storesund J.E."/>
            <person name="Kallscheuer N."/>
            <person name="Luecker S."/>
            <person name="Lage O.M."/>
            <person name="Pohl T."/>
            <person name="Merkel B.J."/>
            <person name="Hornburger P."/>
            <person name="Mueller R.-W."/>
            <person name="Bruemmer F."/>
            <person name="Labrenz M."/>
            <person name="Spormann A.M."/>
            <person name="Op den Camp H."/>
            <person name="Overmann J."/>
            <person name="Amann R."/>
            <person name="Jetten M.S.M."/>
            <person name="Mascher T."/>
            <person name="Medema M.H."/>
            <person name="Devos D.P."/>
            <person name="Kaster A.-K."/>
            <person name="Ovreas L."/>
            <person name="Rohde M."/>
            <person name="Galperin M.Y."/>
            <person name="Jogler C."/>
        </authorList>
    </citation>
    <scope>NUCLEOTIDE SEQUENCE [LARGE SCALE GENOMIC DNA]</scope>
    <source>
        <strain evidence="2 3">SV_7m_r</strain>
    </source>
</reference>
<dbReference type="AlphaFoldDB" id="A0A517SPE0"/>
<evidence type="ECO:0000313" key="2">
    <source>
        <dbReference type="EMBL" id="QDT57988.1"/>
    </source>
</evidence>
<proteinExistence type="predicted"/>
<dbReference type="PANTHER" id="PTHR37524:SF2">
    <property type="entry name" value="RIBOSOMAL RNA METHYLTRANSFERASE FTSJ DOMAIN-CONTAINING PROTEIN"/>
    <property type="match status" value="1"/>
</dbReference>
<feature type="domain" description="Ribosomal RNA methyltransferase FtsJ" evidence="1">
    <location>
        <begin position="182"/>
        <end position="247"/>
    </location>
</feature>
<keyword evidence="2" id="KW-0808">Transferase</keyword>
<keyword evidence="2" id="KW-0489">Methyltransferase</keyword>
<dbReference type="PANTHER" id="PTHR37524">
    <property type="entry name" value="RIBOSOMAL RNA LARGE SUBUNIT METHYLTRANSFERASE M"/>
    <property type="match status" value="1"/>
</dbReference>
<organism evidence="2 3">
    <name type="scientific">Stieleria bergensis</name>
    <dbReference type="NCBI Taxonomy" id="2528025"/>
    <lineage>
        <taxon>Bacteria</taxon>
        <taxon>Pseudomonadati</taxon>
        <taxon>Planctomycetota</taxon>
        <taxon>Planctomycetia</taxon>
        <taxon>Pirellulales</taxon>
        <taxon>Pirellulaceae</taxon>
        <taxon>Stieleria</taxon>
    </lineage>
</organism>
<dbReference type="SUPFAM" id="SSF53335">
    <property type="entry name" value="S-adenosyl-L-methionine-dependent methyltransferases"/>
    <property type="match status" value="1"/>
</dbReference>
<dbReference type="Gene3D" id="3.40.50.150">
    <property type="entry name" value="Vaccinia Virus protein VP39"/>
    <property type="match status" value="1"/>
</dbReference>
<evidence type="ECO:0000259" key="1">
    <source>
        <dbReference type="Pfam" id="PF01728"/>
    </source>
</evidence>
<dbReference type="GO" id="GO:0008168">
    <property type="term" value="F:methyltransferase activity"/>
    <property type="evidence" value="ECO:0007669"/>
    <property type="project" value="UniProtKB-KW"/>
</dbReference>
<dbReference type="InterPro" id="IPR029063">
    <property type="entry name" value="SAM-dependent_MTases_sf"/>
</dbReference>
<name>A0A517SPE0_9BACT</name>
<dbReference type="Proteomes" id="UP000315003">
    <property type="component" value="Chromosome"/>
</dbReference>
<accession>A0A517SPE0</accession>
<dbReference type="GO" id="GO:0032259">
    <property type="term" value="P:methylation"/>
    <property type="evidence" value="ECO:0007669"/>
    <property type="project" value="UniProtKB-KW"/>
</dbReference>
<dbReference type="Pfam" id="PF01728">
    <property type="entry name" value="FtsJ"/>
    <property type="match status" value="1"/>
</dbReference>
<dbReference type="EMBL" id="CP036272">
    <property type="protein sequence ID" value="QDT57988.1"/>
    <property type="molecule type" value="Genomic_DNA"/>
</dbReference>
<sequence length="343" mass="38413">MLCCAVGAETRVKADMAEEGWRLAFSRPGFVTAKHDQTTDLPAGIFIRTSSHSLGQLRGGEGNQLITELNQLLLDKSPFDDAAQPFDQLHVWPRDRLPIGKFGFEPGLDEVSLAVADEMHKQLKEKWVKSYSPNLTATAGQRILDVVLIDPSHWFVGWHEASDCHSCWPGGVQPIEPPQEPVSRAYYKAAESIAWSEFPMQPGDTVVEIGSAPGGACGYLLELGMNVIGIDPAEMDEQIMDHPNFKHLRARAGDLPRHEYSSAKWLLTDSNVKPDKTLTTIHNIVTHRQCKLEGLLLTLKLGDYEVARKIPQWINQVMQWKPKSITLRQLARNRCEVCMAIRM</sequence>